<feature type="domain" description="Nudix hydrolase" evidence="6">
    <location>
        <begin position="28"/>
        <end position="158"/>
    </location>
</feature>
<dbReference type="GO" id="GO:0016787">
    <property type="term" value="F:hydrolase activity"/>
    <property type="evidence" value="ECO:0007669"/>
    <property type="project" value="UniProtKB-KW"/>
</dbReference>
<name>A0A6G9YK45_9NOCA</name>
<dbReference type="Pfam" id="PF00293">
    <property type="entry name" value="NUDIX"/>
    <property type="match status" value="1"/>
</dbReference>
<dbReference type="InterPro" id="IPR000086">
    <property type="entry name" value="NUDIX_hydrolase_dom"/>
</dbReference>
<evidence type="ECO:0000256" key="1">
    <source>
        <dbReference type="ARBA" id="ARBA00001946"/>
    </source>
</evidence>
<accession>A0A6G9YK45</accession>
<evidence type="ECO:0000256" key="5">
    <source>
        <dbReference type="RuleBase" id="RU003476"/>
    </source>
</evidence>
<evidence type="ECO:0000313" key="7">
    <source>
        <dbReference type="EMBL" id="QIS13675.1"/>
    </source>
</evidence>
<keyword evidence="3 5" id="KW-0378">Hydrolase</keyword>
<comment type="cofactor">
    <cofactor evidence="1">
        <name>Mg(2+)</name>
        <dbReference type="ChEBI" id="CHEBI:18420"/>
    </cofactor>
</comment>
<gene>
    <name evidence="7" type="ORF">F5544_29150</name>
</gene>
<dbReference type="KEGG" id="nah:F5544_29150"/>
<keyword evidence="8" id="KW-1185">Reference proteome</keyword>
<dbReference type="InterPro" id="IPR020476">
    <property type="entry name" value="Nudix_hydrolase"/>
</dbReference>
<dbReference type="Proteomes" id="UP000503540">
    <property type="component" value="Chromosome"/>
</dbReference>
<dbReference type="SUPFAM" id="SSF55811">
    <property type="entry name" value="Nudix"/>
    <property type="match status" value="1"/>
</dbReference>
<dbReference type="EMBL" id="CP046172">
    <property type="protein sequence ID" value="QIS13675.1"/>
    <property type="molecule type" value="Genomic_DNA"/>
</dbReference>
<comment type="similarity">
    <text evidence="2 5">Belongs to the Nudix hydrolase family.</text>
</comment>
<dbReference type="PANTHER" id="PTHR43046">
    <property type="entry name" value="GDP-MANNOSE MANNOSYL HYDROLASE"/>
    <property type="match status" value="1"/>
</dbReference>
<dbReference type="PANTHER" id="PTHR43046:SF12">
    <property type="entry name" value="GDP-MANNOSE MANNOSYL HYDROLASE"/>
    <property type="match status" value="1"/>
</dbReference>
<dbReference type="PROSITE" id="PS00893">
    <property type="entry name" value="NUDIX_BOX"/>
    <property type="match status" value="1"/>
</dbReference>
<dbReference type="InterPro" id="IPR015797">
    <property type="entry name" value="NUDIX_hydrolase-like_dom_sf"/>
</dbReference>
<dbReference type="Gene3D" id="3.90.79.10">
    <property type="entry name" value="Nucleoside Triphosphate Pyrophosphohydrolase"/>
    <property type="match status" value="1"/>
</dbReference>
<evidence type="ECO:0000256" key="2">
    <source>
        <dbReference type="ARBA" id="ARBA00005582"/>
    </source>
</evidence>
<evidence type="ECO:0000256" key="3">
    <source>
        <dbReference type="ARBA" id="ARBA00022801"/>
    </source>
</evidence>
<dbReference type="InterPro" id="IPR020084">
    <property type="entry name" value="NUDIX_hydrolase_CS"/>
</dbReference>
<dbReference type="CDD" id="cd18876">
    <property type="entry name" value="NUDIX_Hydrolase"/>
    <property type="match status" value="1"/>
</dbReference>
<dbReference type="AlphaFoldDB" id="A0A6G9YK45"/>
<protein>
    <submittedName>
        <fullName evidence="7">NUDIX domain-containing protein</fullName>
    </submittedName>
</protein>
<reference evidence="7 8" key="1">
    <citation type="journal article" date="2019" name="ACS Chem. Biol.">
        <title>Identification and Mobilization of a Cryptic Antibiotic Biosynthesis Gene Locus from a Human-Pathogenic Nocardia Isolate.</title>
        <authorList>
            <person name="Herisse M."/>
            <person name="Ishida K."/>
            <person name="Porter J.L."/>
            <person name="Howden B."/>
            <person name="Hertweck C."/>
            <person name="Stinear T.P."/>
            <person name="Pidot S.J."/>
        </authorList>
    </citation>
    <scope>NUCLEOTIDE SEQUENCE [LARGE SCALE GENOMIC DNA]</scope>
    <source>
        <strain evidence="7 8">AUSMDU00012717</strain>
    </source>
</reference>
<evidence type="ECO:0000259" key="6">
    <source>
        <dbReference type="PROSITE" id="PS51462"/>
    </source>
</evidence>
<dbReference type="PRINTS" id="PR00502">
    <property type="entry name" value="NUDIXFAMILY"/>
</dbReference>
<keyword evidence="4" id="KW-0460">Magnesium</keyword>
<evidence type="ECO:0000256" key="4">
    <source>
        <dbReference type="ARBA" id="ARBA00022842"/>
    </source>
</evidence>
<organism evidence="7 8">
    <name type="scientific">Nocardia arthritidis</name>
    <dbReference type="NCBI Taxonomy" id="228602"/>
    <lineage>
        <taxon>Bacteria</taxon>
        <taxon>Bacillati</taxon>
        <taxon>Actinomycetota</taxon>
        <taxon>Actinomycetes</taxon>
        <taxon>Mycobacteriales</taxon>
        <taxon>Nocardiaceae</taxon>
        <taxon>Nocardia</taxon>
    </lineage>
</organism>
<proteinExistence type="inferred from homology"/>
<dbReference type="PROSITE" id="PS51462">
    <property type="entry name" value="NUDIX"/>
    <property type="match status" value="1"/>
</dbReference>
<sequence length="175" mass="19466">MWLRTVSHFPAYRGGMRTESAEFLAALPRKRMGSGALFVDESDRILLVEPTYKDHWEFPGGVVEADESPYATAVREIQEELGMAVTLGPLLVLDWIPPRGDHSEGVMLLFDGGVLTARTAAAIELQAEELRSWAWSDDAEIAQRLPDFMTRRALAARRARKLGATAYLEYGFPVG</sequence>
<evidence type="ECO:0000313" key="8">
    <source>
        <dbReference type="Proteomes" id="UP000503540"/>
    </source>
</evidence>